<evidence type="ECO:0000313" key="4">
    <source>
        <dbReference type="Proteomes" id="UP000319557"/>
    </source>
</evidence>
<dbReference type="OrthoDB" id="286057at2"/>
<proteinExistence type="predicted"/>
<gene>
    <name evidence="3" type="ORF">EC9_36580</name>
</gene>
<accession>A0A517M3J9</accession>
<keyword evidence="2" id="KW-0732">Signal</keyword>
<dbReference type="KEGG" id="ruv:EC9_36580"/>
<reference evidence="3 4" key="1">
    <citation type="submission" date="2019-02" db="EMBL/GenBank/DDBJ databases">
        <title>Deep-cultivation of Planctomycetes and their phenomic and genomic characterization uncovers novel biology.</title>
        <authorList>
            <person name="Wiegand S."/>
            <person name="Jogler M."/>
            <person name="Boedeker C."/>
            <person name="Pinto D."/>
            <person name="Vollmers J."/>
            <person name="Rivas-Marin E."/>
            <person name="Kohn T."/>
            <person name="Peeters S.H."/>
            <person name="Heuer A."/>
            <person name="Rast P."/>
            <person name="Oberbeckmann S."/>
            <person name="Bunk B."/>
            <person name="Jeske O."/>
            <person name="Meyerdierks A."/>
            <person name="Storesund J.E."/>
            <person name="Kallscheuer N."/>
            <person name="Luecker S."/>
            <person name="Lage O.M."/>
            <person name="Pohl T."/>
            <person name="Merkel B.J."/>
            <person name="Hornburger P."/>
            <person name="Mueller R.-W."/>
            <person name="Bruemmer F."/>
            <person name="Labrenz M."/>
            <person name="Spormann A.M."/>
            <person name="Op den Camp H."/>
            <person name="Overmann J."/>
            <person name="Amann R."/>
            <person name="Jetten M.S.M."/>
            <person name="Mascher T."/>
            <person name="Medema M.H."/>
            <person name="Devos D.P."/>
            <person name="Kaster A.-K."/>
            <person name="Ovreas L."/>
            <person name="Rohde M."/>
            <person name="Galperin M.Y."/>
            <person name="Jogler C."/>
        </authorList>
    </citation>
    <scope>NUCLEOTIDE SEQUENCE [LARGE SCALE GENOMIC DNA]</scope>
    <source>
        <strain evidence="3 4">EC9</strain>
    </source>
</reference>
<protein>
    <submittedName>
        <fullName evidence="3">Uncharacterized protein</fullName>
    </submittedName>
</protein>
<dbReference type="RefSeq" id="WP_145347188.1">
    <property type="nucleotide sequence ID" value="NZ_CP036261.1"/>
</dbReference>
<evidence type="ECO:0000256" key="1">
    <source>
        <dbReference type="SAM" id="MobiDB-lite"/>
    </source>
</evidence>
<name>A0A517M3J9_9BACT</name>
<dbReference type="AlphaFoldDB" id="A0A517M3J9"/>
<evidence type="ECO:0000256" key="2">
    <source>
        <dbReference type="SAM" id="SignalP"/>
    </source>
</evidence>
<dbReference type="Proteomes" id="UP000319557">
    <property type="component" value="Chromosome"/>
</dbReference>
<feature type="signal peptide" evidence="2">
    <location>
        <begin position="1"/>
        <end position="20"/>
    </location>
</feature>
<keyword evidence="4" id="KW-1185">Reference proteome</keyword>
<feature type="compositionally biased region" description="Polar residues" evidence="1">
    <location>
        <begin position="149"/>
        <end position="161"/>
    </location>
</feature>
<evidence type="ECO:0000313" key="3">
    <source>
        <dbReference type="EMBL" id="QDS89458.1"/>
    </source>
</evidence>
<organism evidence="3 4">
    <name type="scientific">Rosistilla ulvae</name>
    <dbReference type="NCBI Taxonomy" id="1930277"/>
    <lineage>
        <taxon>Bacteria</taxon>
        <taxon>Pseudomonadati</taxon>
        <taxon>Planctomycetota</taxon>
        <taxon>Planctomycetia</taxon>
        <taxon>Pirellulales</taxon>
        <taxon>Pirellulaceae</taxon>
        <taxon>Rosistilla</taxon>
    </lineage>
</organism>
<dbReference type="EMBL" id="CP036261">
    <property type="protein sequence ID" value="QDS89458.1"/>
    <property type="molecule type" value="Genomic_DNA"/>
</dbReference>
<feature type="region of interest" description="Disordered" evidence="1">
    <location>
        <begin position="146"/>
        <end position="169"/>
    </location>
</feature>
<sequence precursor="true">MRTLFVCLILCGVVSSSLVAEESVERDQKLAAYLSGSKFVGQFTVIGKPNDKLPKEEYTLKKVEKIPGGDLYLITARIKYGDKDVEVPLPIPIVWAGETPMISLDDFTIPAMGTFSAKIVISKGRYAGTWSHDENGGHMFGVIEKTEASDTQATPGTAPETTPQPKPAE</sequence>
<feature type="chain" id="PRO_5022083019" evidence="2">
    <location>
        <begin position="21"/>
        <end position="169"/>
    </location>
</feature>